<proteinExistence type="predicted"/>
<evidence type="ECO:0000256" key="1">
    <source>
        <dbReference type="SAM" id="MobiDB-lite"/>
    </source>
</evidence>
<sequence length="90" mass="9989">METCCALESDKRQVDPRSGYSCEFTDIDVTCTLPLGVESPNTANDARVHRSPVPSRASTTQQPAAHQSRSARGWRRDDSMMQLCPNPTKH</sequence>
<name>A0A165CSN1_EXIGL</name>
<dbReference type="EMBL" id="KV426292">
    <property type="protein sequence ID" value="KZV83036.1"/>
    <property type="molecule type" value="Genomic_DNA"/>
</dbReference>
<dbReference type="Proteomes" id="UP000077266">
    <property type="component" value="Unassembled WGS sequence"/>
</dbReference>
<evidence type="ECO:0000313" key="2">
    <source>
        <dbReference type="EMBL" id="KZV83036.1"/>
    </source>
</evidence>
<feature type="region of interest" description="Disordered" evidence="1">
    <location>
        <begin position="36"/>
        <end position="90"/>
    </location>
</feature>
<reference evidence="2 3" key="1">
    <citation type="journal article" date="2016" name="Mol. Biol. Evol.">
        <title>Comparative Genomics of Early-Diverging Mushroom-Forming Fungi Provides Insights into the Origins of Lignocellulose Decay Capabilities.</title>
        <authorList>
            <person name="Nagy L.G."/>
            <person name="Riley R."/>
            <person name="Tritt A."/>
            <person name="Adam C."/>
            <person name="Daum C."/>
            <person name="Floudas D."/>
            <person name="Sun H."/>
            <person name="Yadav J.S."/>
            <person name="Pangilinan J."/>
            <person name="Larsson K.H."/>
            <person name="Matsuura K."/>
            <person name="Barry K."/>
            <person name="Labutti K."/>
            <person name="Kuo R."/>
            <person name="Ohm R.A."/>
            <person name="Bhattacharya S.S."/>
            <person name="Shirouzu T."/>
            <person name="Yoshinaga Y."/>
            <person name="Martin F.M."/>
            <person name="Grigoriev I.V."/>
            <person name="Hibbett D.S."/>
        </authorList>
    </citation>
    <scope>NUCLEOTIDE SEQUENCE [LARGE SCALE GENOMIC DNA]</scope>
    <source>
        <strain evidence="2 3">HHB12029</strain>
    </source>
</reference>
<feature type="compositionally biased region" description="Polar residues" evidence="1">
    <location>
        <begin position="56"/>
        <end position="70"/>
    </location>
</feature>
<gene>
    <name evidence="2" type="ORF">EXIGLDRAFT_729028</name>
</gene>
<organism evidence="2 3">
    <name type="scientific">Exidia glandulosa HHB12029</name>
    <dbReference type="NCBI Taxonomy" id="1314781"/>
    <lineage>
        <taxon>Eukaryota</taxon>
        <taxon>Fungi</taxon>
        <taxon>Dikarya</taxon>
        <taxon>Basidiomycota</taxon>
        <taxon>Agaricomycotina</taxon>
        <taxon>Agaricomycetes</taxon>
        <taxon>Auriculariales</taxon>
        <taxon>Exidiaceae</taxon>
        <taxon>Exidia</taxon>
    </lineage>
</organism>
<keyword evidence="3" id="KW-1185">Reference proteome</keyword>
<accession>A0A165CSN1</accession>
<evidence type="ECO:0000313" key="3">
    <source>
        <dbReference type="Proteomes" id="UP000077266"/>
    </source>
</evidence>
<dbReference type="InParanoid" id="A0A165CSN1"/>
<protein>
    <submittedName>
        <fullName evidence="2">Uncharacterized protein</fullName>
    </submittedName>
</protein>
<dbReference type="AlphaFoldDB" id="A0A165CSN1"/>